<reference evidence="1 2" key="1">
    <citation type="submission" date="2016-05" db="EMBL/GenBank/DDBJ databases">
        <title>Single-cell genome of chain-forming Candidatus Thiomargarita nelsonii and comparison to other large sulfur-oxidizing bacteria.</title>
        <authorList>
            <person name="Winkel M."/>
            <person name="Salman V."/>
            <person name="Woyke T."/>
            <person name="Schulz-Vogt H."/>
            <person name="Richter M."/>
            <person name="Flood B."/>
            <person name="Bailey J."/>
            <person name="Amann R."/>
            <person name="Mussmann M."/>
        </authorList>
    </citation>
    <scope>NUCLEOTIDE SEQUENCE [LARGE SCALE GENOMIC DNA]</scope>
    <source>
        <strain evidence="1 2">THI036</strain>
    </source>
</reference>
<protein>
    <submittedName>
        <fullName evidence="1">Uncharacterized protein</fullName>
    </submittedName>
</protein>
<gene>
    <name evidence="1" type="ORF">THIOM_000491</name>
</gene>
<organism evidence="1 2">
    <name type="scientific">Candidatus Thiomargarita nelsonii</name>
    <dbReference type="NCBI Taxonomy" id="1003181"/>
    <lineage>
        <taxon>Bacteria</taxon>
        <taxon>Pseudomonadati</taxon>
        <taxon>Pseudomonadota</taxon>
        <taxon>Gammaproteobacteria</taxon>
        <taxon>Thiotrichales</taxon>
        <taxon>Thiotrichaceae</taxon>
        <taxon>Thiomargarita</taxon>
    </lineage>
</organism>
<accession>A0A176S6P1</accession>
<name>A0A176S6P1_9GAMM</name>
<proteinExistence type="predicted"/>
<dbReference type="Proteomes" id="UP000076962">
    <property type="component" value="Unassembled WGS sequence"/>
</dbReference>
<evidence type="ECO:0000313" key="2">
    <source>
        <dbReference type="Proteomes" id="UP000076962"/>
    </source>
</evidence>
<sequence length="82" mass="9921">MPNHCLYFQDFLPNSWGIQIPLFQRLLYEDDSFPQKKLRHQITNPKRCKSQPSYSGSLVYFDAFLLRFFYENGNFFQIKVTF</sequence>
<comment type="caution">
    <text evidence="1">The sequence shown here is derived from an EMBL/GenBank/DDBJ whole genome shotgun (WGS) entry which is preliminary data.</text>
</comment>
<evidence type="ECO:0000313" key="1">
    <source>
        <dbReference type="EMBL" id="OAD23670.1"/>
    </source>
</evidence>
<keyword evidence="2" id="KW-1185">Reference proteome</keyword>
<dbReference type="EMBL" id="LUTY01000226">
    <property type="protein sequence ID" value="OAD23670.1"/>
    <property type="molecule type" value="Genomic_DNA"/>
</dbReference>
<dbReference type="AlphaFoldDB" id="A0A176S6P1"/>